<keyword evidence="3" id="KW-1003">Cell membrane</keyword>
<keyword evidence="5" id="KW-0328">Glycosyltransferase</keyword>
<comment type="caution">
    <text evidence="14">The sequence shown here is derived from an EMBL/GenBank/DDBJ whole genome shotgun (WGS) entry which is preliminary data.</text>
</comment>
<sequence>MKVLVVKTSSLGDVIHTLPALSDATKAIPGISFDWVVEDSFQDIPALHPNVQRVVPVSVRRWRKNFWKYRAEIKASIRDIQADEYDAVIDAQGLIKSAFFTRYAKGKRYGLSKTSCREPLAALAYQYKVDVAKGQHAIDRVRQLFAKSLGYDVPSNFFSYGLNKASISDSSGLEAPYLVFLHGTTWESKHWPNEYWQTLISLATAKGFNIYLPWGNEFEKTRADELSRLSEKAYVLKRSSVKQLAEILMNASGVVGVDSGLAHLTAACETPSVTIYGSTSADLTGTMGEKNACLQTNFACSPCLKKVCCYNQQTTVTPACYQTLPADLVWQNLVELMV</sequence>
<evidence type="ECO:0000256" key="9">
    <source>
        <dbReference type="ARBA" id="ARBA00043995"/>
    </source>
</evidence>
<dbReference type="GO" id="GO:0005886">
    <property type="term" value="C:plasma membrane"/>
    <property type="evidence" value="ECO:0007669"/>
    <property type="project" value="UniProtKB-SubCell"/>
</dbReference>
<dbReference type="AlphaFoldDB" id="A0AB33Z0U1"/>
<dbReference type="InterPro" id="IPR011908">
    <property type="entry name" value="LipoPS_heptosylTferase-I"/>
</dbReference>
<comment type="similarity">
    <text evidence="9">Belongs to the glycosyltransferase 9 family.</text>
</comment>
<keyword evidence="15" id="KW-1185">Reference proteome</keyword>
<organism evidence="14 15">
    <name type="scientific">Cycloclasticus pugetii</name>
    <dbReference type="NCBI Taxonomy" id="34068"/>
    <lineage>
        <taxon>Bacteria</taxon>
        <taxon>Pseudomonadati</taxon>
        <taxon>Pseudomonadota</taxon>
        <taxon>Gammaproteobacteria</taxon>
        <taxon>Thiotrichales</taxon>
        <taxon>Piscirickettsiaceae</taxon>
        <taxon>Cycloclasticus</taxon>
    </lineage>
</organism>
<comment type="catalytic activity">
    <reaction evidence="13">
        <text>an alpha-Kdo-(2-&gt;4)-alpha-Kdo-(2-&gt;6)-lipid A + ADP-L-glycero-beta-D-manno-heptose = an L-alpha-D-Hep-(1-&gt;5)-[alpha-Kdo-(2-&gt;4)]-alpha-Kdo-(2-&gt;6)-lipid A + ADP + H(+)</text>
        <dbReference type="Rhea" id="RHEA:74067"/>
        <dbReference type="ChEBI" id="CHEBI:15378"/>
        <dbReference type="ChEBI" id="CHEBI:61506"/>
        <dbReference type="ChEBI" id="CHEBI:176431"/>
        <dbReference type="ChEBI" id="CHEBI:193068"/>
        <dbReference type="ChEBI" id="CHEBI:456216"/>
        <dbReference type="EC" id="2.4.99.23"/>
    </reaction>
</comment>
<gene>
    <name evidence="14" type="ORF">L196_08136</name>
</gene>
<dbReference type="EC" id="2.4.99.23" evidence="10"/>
<dbReference type="InterPro" id="IPR051199">
    <property type="entry name" value="LPS_LOS_Heptosyltrfase"/>
</dbReference>
<dbReference type="PANTHER" id="PTHR30160">
    <property type="entry name" value="TETRAACYLDISACCHARIDE 4'-KINASE-RELATED"/>
    <property type="match status" value="1"/>
</dbReference>
<evidence type="ECO:0000256" key="7">
    <source>
        <dbReference type="ARBA" id="ARBA00022985"/>
    </source>
</evidence>
<dbReference type="RefSeq" id="WP_016390594.1">
    <property type="nucleotide sequence ID" value="NZ_KE646808.1"/>
</dbReference>
<evidence type="ECO:0000256" key="5">
    <source>
        <dbReference type="ARBA" id="ARBA00022676"/>
    </source>
</evidence>
<evidence type="ECO:0000256" key="13">
    <source>
        <dbReference type="ARBA" id="ARBA00049201"/>
    </source>
</evidence>
<keyword evidence="8" id="KW-0472">Membrane</keyword>
<dbReference type="GO" id="GO:0005829">
    <property type="term" value="C:cytosol"/>
    <property type="evidence" value="ECO:0007669"/>
    <property type="project" value="TreeGrafter"/>
</dbReference>
<dbReference type="NCBIfam" id="TIGR02193">
    <property type="entry name" value="heptsyl_trn_I"/>
    <property type="match status" value="1"/>
</dbReference>
<evidence type="ECO:0000256" key="2">
    <source>
        <dbReference type="ARBA" id="ARBA00004713"/>
    </source>
</evidence>
<keyword evidence="6" id="KW-0808">Transferase</keyword>
<proteinExistence type="inferred from homology"/>
<evidence type="ECO:0000256" key="8">
    <source>
        <dbReference type="ARBA" id="ARBA00023136"/>
    </source>
</evidence>
<dbReference type="CDD" id="cd03789">
    <property type="entry name" value="GT9_LPS_heptosyltransferase"/>
    <property type="match status" value="1"/>
</dbReference>
<dbReference type="EMBL" id="ASHL01000006">
    <property type="protein sequence ID" value="EPD12823.1"/>
    <property type="molecule type" value="Genomic_DNA"/>
</dbReference>
<keyword evidence="7" id="KW-0448">Lipopolysaccharide biosynthesis</keyword>
<protein>
    <recommendedName>
        <fullName evidence="11">Lipopolysaccharide heptosyltransferase 1</fullName>
        <ecNumber evidence="10">2.4.99.23</ecNumber>
    </recommendedName>
    <alternativeName>
        <fullName evidence="12">ADP-heptose:lipopolysaccharide heptosyltransferase I</fullName>
    </alternativeName>
</protein>
<dbReference type="SUPFAM" id="SSF53756">
    <property type="entry name" value="UDP-Glycosyltransferase/glycogen phosphorylase"/>
    <property type="match status" value="1"/>
</dbReference>
<dbReference type="Gene3D" id="3.40.50.2000">
    <property type="entry name" value="Glycogen Phosphorylase B"/>
    <property type="match status" value="2"/>
</dbReference>
<dbReference type="PANTHER" id="PTHR30160:SF19">
    <property type="entry name" value="LIPOPOLYSACCHARIDE HEPTOSYLTRANSFERASE 1"/>
    <property type="match status" value="1"/>
</dbReference>
<evidence type="ECO:0000256" key="12">
    <source>
        <dbReference type="ARBA" id="ARBA00044330"/>
    </source>
</evidence>
<dbReference type="Pfam" id="PF01075">
    <property type="entry name" value="Glyco_transf_9"/>
    <property type="match status" value="1"/>
</dbReference>
<evidence type="ECO:0000256" key="3">
    <source>
        <dbReference type="ARBA" id="ARBA00022475"/>
    </source>
</evidence>
<evidence type="ECO:0000256" key="1">
    <source>
        <dbReference type="ARBA" id="ARBA00004515"/>
    </source>
</evidence>
<comment type="subcellular location">
    <subcellularLocation>
        <location evidence="1">Cell inner membrane</location>
        <topology evidence="1">Peripheral membrane protein</topology>
        <orientation evidence="1">Cytoplasmic side</orientation>
    </subcellularLocation>
</comment>
<evidence type="ECO:0000313" key="14">
    <source>
        <dbReference type="EMBL" id="EPD12823.1"/>
    </source>
</evidence>
<accession>A0AB33Z0U1</accession>
<evidence type="ECO:0000256" key="11">
    <source>
        <dbReference type="ARBA" id="ARBA00044190"/>
    </source>
</evidence>
<dbReference type="InterPro" id="IPR002201">
    <property type="entry name" value="Glyco_trans_9"/>
</dbReference>
<evidence type="ECO:0000256" key="10">
    <source>
        <dbReference type="ARBA" id="ARBA00044041"/>
    </source>
</evidence>
<name>A0AB33Z0U1_9GAMM</name>
<dbReference type="GO" id="GO:0009244">
    <property type="term" value="P:lipopolysaccharide core region biosynthetic process"/>
    <property type="evidence" value="ECO:0007669"/>
    <property type="project" value="InterPro"/>
</dbReference>
<comment type="pathway">
    <text evidence="2">Bacterial outer membrane biogenesis; LPS core biosynthesis.</text>
</comment>
<keyword evidence="4" id="KW-0997">Cell inner membrane</keyword>
<evidence type="ECO:0000256" key="4">
    <source>
        <dbReference type="ARBA" id="ARBA00022519"/>
    </source>
</evidence>
<evidence type="ECO:0000313" key="15">
    <source>
        <dbReference type="Proteomes" id="UP000015462"/>
    </source>
</evidence>
<dbReference type="GO" id="GO:0008713">
    <property type="term" value="F:ADP-heptose-lipopolysaccharide heptosyltransferase activity"/>
    <property type="evidence" value="ECO:0007669"/>
    <property type="project" value="TreeGrafter"/>
</dbReference>
<reference evidence="14 15" key="1">
    <citation type="journal article" date="2013" name="Genome Announc.">
        <title>Genome Sequence of the Pyrene- and Fluoranthene-Degrading Bacterium Cycloclasticus sp. Strain PY97M.</title>
        <authorList>
            <person name="Cui Z."/>
            <person name="Xu G."/>
            <person name="Li Q."/>
            <person name="Gao W."/>
            <person name="Zheng L."/>
        </authorList>
    </citation>
    <scope>NUCLEOTIDE SEQUENCE [LARGE SCALE GENOMIC DNA]</scope>
    <source>
        <strain evidence="14 15">PY97M</strain>
    </source>
</reference>
<dbReference type="Proteomes" id="UP000015462">
    <property type="component" value="Unassembled WGS sequence"/>
</dbReference>
<evidence type="ECO:0000256" key="6">
    <source>
        <dbReference type="ARBA" id="ARBA00022679"/>
    </source>
</evidence>